<name>A0A3S3SKH6_9BACT</name>
<dbReference type="CDD" id="cd00146">
    <property type="entry name" value="PKD"/>
    <property type="match status" value="1"/>
</dbReference>
<organism evidence="4 5">
    <name type="scientific">Candidatus Electrothrix aarhusensis</name>
    <dbReference type="NCBI Taxonomy" id="1859131"/>
    <lineage>
        <taxon>Bacteria</taxon>
        <taxon>Pseudomonadati</taxon>
        <taxon>Thermodesulfobacteriota</taxon>
        <taxon>Desulfobulbia</taxon>
        <taxon>Desulfobulbales</taxon>
        <taxon>Desulfobulbaceae</taxon>
        <taxon>Candidatus Electrothrix</taxon>
    </lineage>
</organism>
<keyword evidence="5" id="KW-1185">Reference proteome</keyword>
<comment type="caution">
    <text evidence="4">The sequence shown here is derived from an EMBL/GenBank/DDBJ whole genome shotgun (WGS) entry which is preliminary data.</text>
</comment>
<dbReference type="Pfam" id="PF14312">
    <property type="entry name" value="FG-GAP_2"/>
    <property type="match status" value="6"/>
</dbReference>
<sequence length="573" mass="61105">MKTPLRYCLTLIALLVLAAGPTYALEMEQVQKLLAADGAAYDYFGSSVSISGDTALVGAAYDDDNGSDSGSAYVFVRSGDTWTLQQKLTANDGAVGEWFGISVSISGDTALVGTSRDDDNGLDSGSVYVFVRSGNTWSQQQKLTADDGVARESFGYSVSLSGDTAFVAVPGGNNGLGSVYVFVRTGSIWSQQQKLTTDDCFGRLVSISGDTALVGAPYYHDMVCPGLRSAAYVFVRSGSTWNMKQKLTADDAADAYFGESVSISDDTVLVGAYDSYSGSDSGSAYVFVRNGDTWALQQKLTAADGATDDRFGLGVSVASDTAVIGARGSAYVFVRSGTSWIQEDKLTGAGSFGHSVSLDGVTAVIGGSESAYIFSTGNTAPVADAGQDQSAMQGEEVCFDGSDSSDADGDPLSYLWTLNAWPAGSAAELDDPTAEAPCLIADLPGTYRVSLVINDGTLDSEADTAEAVVLSFHDAVVQLIEEAEAVIDGLDPDVFKRRWHKRLLLSYLFRTNHFMTRKRYRASLWRLRMIVRTFNGCVGSGKPDRRDWIQDCDAQEQVYPLIMNAIGFLKENL</sequence>
<feature type="signal peptide" evidence="2">
    <location>
        <begin position="1"/>
        <end position="24"/>
    </location>
</feature>
<dbReference type="InterPro" id="IPR013517">
    <property type="entry name" value="FG-GAP"/>
</dbReference>
<proteinExistence type="predicted"/>
<dbReference type="Gene3D" id="2.60.40.10">
    <property type="entry name" value="Immunoglobulins"/>
    <property type="match status" value="1"/>
</dbReference>
<feature type="domain" description="PKD" evidence="3">
    <location>
        <begin position="378"/>
        <end position="461"/>
    </location>
</feature>
<dbReference type="Pfam" id="PF18911">
    <property type="entry name" value="PKD_4"/>
    <property type="match status" value="1"/>
</dbReference>
<evidence type="ECO:0000256" key="1">
    <source>
        <dbReference type="ARBA" id="ARBA00022729"/>
    </source>
</evidence>
<dbReference type="InterPro" id="IPR035986">
    <property type="entry name" value="PKD_dom_sf"/>
</dbReference>
<accession>A0A3S3SKH6</accession>
<dbReference type="EMBL" id="MTKO01000090">
    <property type="protein sequence ID" value="RWX44711.1"/>
    <property type="molecule type" value="Genomic_DNA"/>
</dbReference>
<dbReference type="Proteomes" id="UP000287853">
    <property type="component" value="Unassembled WGS sequence"/>
</dbReference>
<reference evidence="4 5" key="1">
    <citation type="submission" date="2017-01" db="EMBL/GenBank/DDBJ databases">
        <title>The cable genome- insights into the physiology and evolution of filamentous bacteria capable of sulfide oxidation via long distance electron transfer.</title>
        <authorList>
            <person name="Schreiber L."/>
            <person name="Bjerg J.T."/>
            <person name="Boggild A."/>
            <person name="Van De Vossenberg J."/>
            <person name="Meysman F."/>
            <person name="Nielsen L.P."/>
            <person name="Schramm A."/>
            <person name="Kjeldsen K.U."/>
        </authorList>
    </citation>
    <scope>NUCLEOTIDE SEQUENCE [LARGE SCALE GENOMIC DNA]</scope>
    <source>
        <strain evidence="4">MCF</strain>
    </source>
</reference>
<protein>
    <submittedName>
        <fullName evidence="4">FG-GAP repeat-containing protein</fullName>
    </submittedName>
</protein>
<dbReference type="InterPro" id="IPR000601">
    <property type="entry name" value="PKD_dom"/>
</dbReference>
<dbReference type="Gene3D" id="2.130.10.130">
    <property type="entry name" value="Integrin alpha, N-terminal"/>
    <property type="match status" value="3"/>
</dbReference>
<dbReference type="PANTHER" id="PTHR36220">
    <property type="entry name" value="UNNAMED PRODUCT"/>
    <property type="match status" value="1"/>
</dbReference>
<keyword evidence="1 2" id="KW-0732">Signal</keyword>
<evidence type="ECO:0000256" key="2">
    <source>
        <dbReference type="SAM" id="SignalP"/>
    </source>
</evidence>
<evidence type="ECO:0000313" key="5">
    <source>
        <dbReference type="Proteomes" id="UP000287853"/>
    </source>
</evidence>
<dbReference type="SUPFAM" id="SSF69318">
    <property type="entry name" value="Integrin alpha N-terminal domain"/>
    <property type="match status" value="1"/>
</dbReference>
<dbReference type="InterPro" id="IPR013783">
    <property type="entry name" value="Ig-like_fold"/>
</dbReference>
<gene>
    <name evidence="4" type="ORF">H206_03303</name>
</gene>
<feature type="chain" id="PRO_5018693972" evidence="2">
    <location>
        <begin position="25"/>
        <end position="573"/>
    </location>
</feature>
<evidence type="ECO:0000259" key="3">
    <source>
        <dbReference type="Pfam" id="PF18911"/>
    </source>
</evidence>
<dbReference type="InterPro" id="IPR028994">
    <property type="entry name" value="Integrin_alpha_N"/>
</dbReference>
<evidence type="ECO:0000313" key="4">
    <source>
        <dbReference type="EMBL" id="RWX44711.1"/>
    </source>
</evidence>
<dbReference type="PANTHER" id="PTHR36220:SF1">
    <property type="entry name" value="GAMMA TUBULIN COMPLEX COMPONENT C-TERMINAL DOMAIN-CONTAINING PROTEIN"/>
    <property type="match status" value="1"/>
</dbReference>
<dbReference type="SUPFAM" id="SSF49299">
    <property type="entry name" value="PKD domain"/>
    <property type="match status" value="1"/>
</dbReference>
<dbReference type="AlphaFoldDB" id="A0A3S3SKH6"/>